<evidence type="ECO:0000313" key="3">
    <source>
        <dbReference type="Proteomes" id="UP000033804"/>
    </source>
</evidence>
<sequence>MASLINQLRVDQANQLIASPSSGLPIYFFYGAMSRWKKHFAILQITQGATTSVKLTMDHDVEVNDEIVFDSVEGMSQINGLKATVLTVVTDTITVDINSSTFSTYTSGGNIAVYEEVVDEVQNIDDIKSKILAMKFVTGDMISHVVRRVDWVSGKTFESFDPTEDMLGKDFYCYSGGSIYLCVDNARDSVSTVQPIGSSRLPQVYPDGYIWKFVQRVDNSDYQKFGSADWLPVRPLKYANVLKGSIQSIKIHNRGTNYSHNDVVRVIGDGENARFAIGRFLANGAILNITPLNRGTGYSWAKAWIEKADTSSGSGAVLEPIINKFDDYVDPVRELLAHTIRIVVEVKGTEDGQIYVGPIRTTGLLRPDVDQVTKFMTSTIDARSVIEVDSNGQNFAVGDEITGLISDTRAVCAGSEETKIFFVEETGRGFIDGEIVSSGVKNAVSSKITRFDASMLDSSNFLLVDNFEPVTRNQDQIDRFIFTISF</sequence>
<dbReference type="EMBL" id="KP881232">
    <property type="protein sequence ID" value="AKE44759.1"/>
    <property type="molecule type" value="Genomic_DNA"/>
</dbReference>
<reference evidence="3" key="2">
    <citation type="submission" date="2015-03" db="EMBL/GenBank/DDBJ databases">
        <title>The genome and structure of Sinorhizobium meliloti phage phiM9.</title>
        <authorList>
            <person name="Johnson M.C."/>
            <person name="Tatum K.B."/>
            <person name="Lynn J.S."/>
            <person name="Brewer T.E."/>
            <person name="Washburn B.K."/>
            <person name="Stroupe M.E."/>
            <person name="Jones K.M."/>
        </authorList>
    </citation>
    <scope>NUCLEOTIDE SEQUENCE [LARGE SCALE GENOMIC DNA]</scope>
</reference>
<evidence type="ECO:0000313" key="2">
    <source>
        <dbReference type="EMBL" id="AKE44759.1"/>
    </source>
</evidence>
<dbReference type="InterPro" id="IPR042302">
    <property type="entry name" value="E1_FCCH_sf"/>
</dbReference>
<reference evidence="2 3" key="1">
    <citation type="journal article" date="2015" name="J. Virol.">
        <title>Sinorhizobium meliloti Phage ?M9 Defines a New Group of T4 Superfamily Phages with Unusual Genomic Features but a Common T=16 Capsid.</title>
        <authorList>
            <person name="Johnson M.C."/>
            <person name="Tatum K.B."/>
            <person name="Lynn J.S."/>
            <person name="Brewer T.E."/>
            <person name="Lu S."/>
            <person name="Washburn B.K."/>
            <person name="Stroupe M.E."/>
            <person name="Jones K.M."/>
        </authorList>
    </citation>
    <scope>NUCLEOTIDE SEQUENCE [LARGE SCALE GENOMIC DNA]</scope>
</reference>
<dbReference type="RefSeq" id="YP_009189513.1">
    <property type="nucleotide sequence ID" value="NC_028676.1"/>
</dbReference>
<dbReference type="Gene3D" id="2.40.30.180">
    <property type="entry name" value="Ubiquitin-activating enzyme E1, FCCH domain"/>
    <property type="match status" value="1"/>
</dbReference>
<dbReference type="SUPFAM" id="SSF89433">
    <property type="entry name" value="Baseplate structural protein gp8"/>
    <property type="match status" value="1"/>
</dbReference>
<proteinExistence type="predicted"/>
<dbReference type="Proteomes" id="UP000033804">
    <property type="component" value="Segment"/>
</dbReference>
<name>A0A0F6TH75_9CAUD</name>
<dbReference type="InterPro" id="IPR032418">
    <property type="entry name" value="E1_FCCH"/>
</dbReference>
<organism evidence="2 3">
    <name type="scientific">Sinorhizobium phage phiM9</name>
    <dbReference type="NCBI Taxonomy" id="1636182"/>
    <lineage>
        <taxon>Viruses</taxon>
        <taxon>Duplodnaviria</taxon>
        <taxon>Heunggongvirae</taxon>
        <taxon>Uroviricota</taxon>
        <taxon>Caudoviricetes</taxon>
        <taxon>Pootjesviridae</taxon>
        <taxon>Emnonavirus</taxon>
        <taxon>Emnonavirus phiM9</taxon>
    </lineage>
</organism>
<keyword evidence="3" id="KW-1185">Reference proteome</keyword>
<dbReference type="Pfam" id="PF16190">
    <property type="entry name" value="E1_FCCH"/>
    <property type="match status" value="1"/>
</dbReference>
<feature type="domain" description="Ubiquitin-activating enzyme E1 FCCH" evidence="1">
    <location>
        <begin position="58"/>
        <end position="111"/>
    </location>
</feature>
<accession>A0A0F6TH75</accession>
<dbReference type="InterPro" id="IPR036327">
    <property type="entry name" value="Gp8_sf"/>
</dbReference>
<dbReference type="KEGG" id="vg:26517811"/>
<evidence type="ECO:0000259" key="1">
    <source>
        <dbReference type="Pfam" id="PF16190"/>
    </source>
</evidence>
<dbReference type="GeneID" id="26517811"/>
<protein>
    <submittedName>
        <fullName evidence="2">Baseplate wedge</fullName>
    </submittedName>
</protein>
<gene>
    <name evidence="2" type="ORF">Sm_phiM9_131</name>
</gene>
<dbReference type="OrthoDB" id="2344at10239"/>